<proteinExistence type="predicted"/>
<protein>
    <submittedName>
        <fullName evidence="1">Uncharacterized protein</fullName>
    </submittedName>
</protein>
<sequence length="205" mass="24013">MANKIPTFIYFAIGRLGRGELINLLLKDASVDFEDVRYAYDATWRKTHAPELQKQDLTRTGSLPVLQWQGRNLRHHLPILRYLSRELGAYDGETSFEKYEIDTVADLYNDWRYKFAEQLTTQTDDFKTDVVPEYYRVLSLYYSDHPEGPYLLGDKVTYADFATYQAIDNNERIGVIVPLPKSLVRFREAFEARENIAAYIKEHRV</sequence>
<name>A0ACC1N4P2_9HYPO</name>
<keyword evidence="2" id="KW-1185">Reference proteome</keyword>
<evidence type="ECO:0000313" key="1">
    <source>
        <dbReference type="EMBL" id="KAJ2974217.1"/>
    </source>
</evidence>
<gene>
    <name evidence="1" type="ORF">NQ176_g6173</name>
</gene>
<comment type="caution">
    <text evidence="1">The sequence shown here is derived from an EMBL/GenBank/DDBJ whole genome shotgun (WGS) entry which is preliminary data.</text>
</comment>
<dbReference type="Proteomes" id="UP001143910">
    <property type="component" value="Unassembled WGS sequence"/>
</dbReference>
<accession>A0ACC1N4P2</accession>
<organism evidence="1 2">
    <name type="scientific">Zarea fungicola</name>
    <dbReference type="NCBI Taxonomy" id="93591"/>
    <lineage>
        <taxon>Eukaryota</taxon>
        <taxon>Fungi</taxon>
        <taxon>Dikarya</taxon>
        <taxon>Ascomycota</taxon>
        <taxon>Pezizomycotina</taxon>
        <taxon>Sordariomycetes</taxon>
        <taxon>Hypocreomycetidae</taxon>
        <taxon>Hypocreales</taxon>
        <taxon>Cordycipitaceae</taxon>
        <taxon>Zarea</taxon>
    </lineage>
</organism>
<dbReference type="EMBL" id="JANJQO010000859">
    <property type="protein sequence ID" value="KAJ2974217.1"/>
    <property type="molecule type" value="Genomic_DNA"/>
</dbReference>
<evidence type="ECO:0000313" key="2">
    <source>
        <dbReference type="Proteomes" id="UP001143910"/>
    </source>
</evidence>
<reference evidence="1" key="1">
    <citation type="submission" date="2022-08" db="EMBL/GenBank/DDBJ databases">
        <title>Genome Sequence of Lecanicillium fungicola.</title>
        <authorList>
            <person name="Buettner E."/>
        </authorList>
    </citation>
    <scope>NUCLEOTIDE SEQUENCE</scope>
    <source>
        <strain evidence="1">Babe33</strain>
    </source>
</reference>